<accession>A0A8K0CME4</accession>
<dbReference type="SUPFAM" id="SSF57667">
    <property type="entry name" value="beta-beta-alpha zinc fingers"/>
    <property type="match status" value="1"/>
</dbReference>
<keyword evidence="7" id="KW-1185">Reference proteome</keyword>
<keyword evidence="3" id="KW-0862">Zinc</keyword>
<dbReference type="PROSITE" id="PS00028">
    <property type="entry name" value="ZINC_FINGER_C2H2_1"/>
    <property type="match status" value="1"/>
</dbReference>
<keyword evidence="2 4" id="KW-0863">Zinc-finger</keyword>
<dbReference type="Proteomes" id="UP000801492">
    <property type="component" value="Unassembled WGS sequence"/>
</dbReference>
<dbReference type="PROSITE" id="PS50157">
    <property type="entry name" value="ZINC_FINGER_C2H2_2"/>
    <property type="match status" value="1"/>
</dbReference>
<dbReference type="EMBL" id="VTPC01087630">
    <property type="protein sequence ID" value="KAF2886450.1"/>
    <property type="molecule type" value="Genomic_DNA"/>
</dbReference>
<name>A0A8K0CME4_IGNLU</name>
<evidence type="ECO:0000256" key="1">
    <source>
        <dbReference type="ARBA" id="ARBA00022723"/>
    </source>
</evidence>
<dbReference type="GO" id="GO:0005634">
    <property type="term" value="C:nucleus"/>
    <property type="evidence" value="ECO:0007669"/>
    <property type="project" value="UniProtKB-ARBA"/>
</dbReference>
<evidence type="ECO:0000259" key="5">
    <source>
        <dbReference type="PROSITE" id="PS50157"/>
    </source>
</evidence>
<keyword evidence="1" id="KW-0479">Metal-binding</keyword>
<evidence type="ECO:0000313" key="7">
    <source>
        <dbReference type="Proteomes" id="UP000801492"/>
    </source>
</evidence>
<sequence>MKLLLGPLHAGRGLKYRPYKCDNCPRSYTLLGSLKRHRKIECGKEKQFACSYCSLKFYYKHELQCHTFTKHKRL</sequence>
<gene>
    <name evidence="6" type="ORF">ILUMI_19723</name>
</gene>
<evidence type="ECO:0000256" key="3">
    <source>
        <dbReference type="ARBA" id="ARBA00022833"/>
    </source>
</evidence>
<feature type="domain" description="C2H2-type" evidence="5">
    <location>
        <begin position="19"/>
        <end position="46"/>
    </location>
</feature>
<dbReference type="OrthoDB" id="3437960at2759"/>
<dbReference type="InterPro" id="IPR013087">
    <property type="entry name" value="Znf_C2H2_type"/>
</dbReference>
<evidence type="ECO:0000313" key="6">
    <source>
        <dbReference type="EMBL" id="KAF2886450.1"/>
    </source>
</evidence>
<organism evidence="6 7">
    <name type="scientific">Ignelater luminosus</name>
    <name type="common">Cucubano</name>
    <name type="synonym">Pyrophorus luminosus</name>
    <dbReference type="NCBI Taxonomy" id="2038154"/>
    <lineage>
        <taxon>Eukaryota</taxon>
        <taxon>Metazoa</taxon>
        <taxon>Ecdysozoa</taxon>
        <taxon>Arthropoda</taxon>
        <taxon>Hexapoda</taxon>
        <taxon>Insecta</taxon>
        <taxon>Pterygota</taxon>
        <taxon>Neoptera</taxon>
        <taxon>Endopterygota</taxon>
        <taxon>Coleoptera</taxon>
        <taxon>Polyphaga</taxon>
        <taxon>Elateriformia</taxon>
        <taxon>Elateroidea</taxon>
        <taxon>Elateridae</taxon>
        <taxon>Agrypninae</taxon>
        <taxon>Pyrophorini</taxon>
        <taxon>Ignelater</taxon>
    </lineage>
</organism>
<proteinExistence type="predicted"/>
<dbReference type="Gene3D" id="3.30.160.60">
    <property type="entry name" value="Classic Zinc Finger"/>
    <property type="match status" value="1"/>
</dbReference>
<protein>
    <recommendedName>
        <fullName evidence="5">C2H2-type domain-containing protein</fullName>
    </recommendedName>
</protein>
<dbReference type="AlphaFoldDB" id="A0A8K0CME4"/>
<evidence type="ECO:0000256" key="4">
    <source>
        <dbReference type="PROSITE-ProRule" id="PRU00042"/>
    </source>
</evidence>
<dbReference type="FunFam" id="3.30.160.60:FF:000446">
    <property type="entry name" value="Zinc finger protein"/>
    <property type="match status" value="1"/>
</dbReference>
<dbReference type="GO" id="GO:0008270">
    <property type="term" value="F:zinc ion binding"/>
    <property type="evidence" value="ECO:0007669"/>
    <property type="project" value="UniProtKB-KW"/>
</dbReference>
<comment type="caution">
    <text evidence="6">The sequence shown here is derived from an EMBL/GenBank/DDBJ whole genome shotgun (WGS) entry which is preliminary data.</text>
</comment>
<reference evidence="6" key="1">
    <citation type="submission" date="2019-08" db="EMBL/GenBank/DDBJ databases">
        <title>The genome of the North American firefly Photinus pyralis.</title>
        <authorList>
            <consortium name="Photinus pyralis genome working group"/>
            <person name="Fallon T.R."/>
            <person name="Sander Lower S.E."/>
            <person name="Weng J.-K."/>
        </authorList>
    </citation>
    <scope>NUCLEOTIDE SEQUENCE</scope>
    <source>
        <strain evidence="6">TRF0915ILg1</strain>
        <tissue evidence="6">Whole body</tissue>
    </source>
</reference>
<feature type="non-terminal residue" evidence="6">
    <location>
        <position position="74"/>
    </location>
</feature>
<dbReference type="InterPro" id="IPR036236">
    <property type="entry name" value="Znf_C2H2_sf"/>
</dbReference>
<evidence type="ECO:0000256" key="2">
    <source>
        <dbReference type="ARBA" id="ARBA00022771"/>
    </source>
</evidence>